<dbReference type="SMART" id="SM00345">
    <property type="entry name" value="HTH_GNTR"/>
    <property type="match status" value="1"/>
</dbReference>
<dbReference type="RefSeq" id="WP_097805742.1">
    <property type="nucleotide sequence ID" value="NZ_FXYH01000013.1"/>
</dbReference>
<dbReference type="InterPro" id="IPR036388">
    <property type="entry name" value="WH-like_DNA-bd_sf"/>
</dbReference>
<evidence type="ECO:0000313" key="6">
    <source>
        <dbReference type="Proteomes" id="UP000220836"/>
    </source>
</evidence>
<accession>A0A238KUS8</accession>
<dbReference type="InterPro" id="IPR011711">
    <property type="entry name" value="GntR_C"/>
</dbReference>
<keyword evidence="2" id="KW-0238">DNA-binding</keyword>
<proteinExistence type="predicted"/>
<dbReference type="InterPro" id="IPR000524">
    <property type="entry name" value="Tscrpt_reg_HTH_GntR"/>
</dbReference>
<dbReference type="PANTHER" id="PTHR43537:SF50">
    <property type="entry name" value="TRANSCRIPTIONAL REGULATORY PROTEIN"/>
    <property type="match status" value="1"/>
</dbReference>
<dbReference type="PANTHER" id="PTHR43537">
    <property type="entry name" value="TRANSCRIPTIONAL REGULATOR, GNTR FAMILY"/>
    <property type="match status" value="1"/>
</dbReference>
<dbReference type="PROSITE" id="PS50949">
    <property type="entry name" value="HTH_GNTR"/>
    <property type="match status" value="1"/>
</dbReference>
<evidence type="ECO:0000256" key="3">
    <source>
        <dbReference type="ARBA" id="ARBA00023163"/>
    </source>
</evidence>
<dbReference type="PRINTS" id="PR00035">
    <property type="entry name" value="HTHGNTR"/>
</dbReference>
<evidence type="ECO:0000313" key="5">
    <source>
        <dbReference type="EMBL" id="SMX46400.1"/>
    </source>
</evidence>
<evidence type="ECO:0000256" key="1">
    <source>
        <dbReference type="ARBA" id="ARBA00023015"/>
    </source>
</evidence>
<name>A0A238KUS8_9RHOB</name>
<feature type="domain" description="HTH gntR-type" evidence="4">
    <location>
        <begin position="4"/>
        <end position="71"/>
    </location>
</feature>
<dbReference type="GO" id="GO:0003677">
    <property type="term" value="F:DNA binding"/>
    <property type="evidence" value="ECO:0007669"/>
    <property type="project" value="UniProtKB-KW"/>
</dbReference>
<keyword evidence="1" id="KW-0805">Transcription regulation</keyword>
<keyword evidence="6" id="KW-1185">Reference proteome</keyword>
<dbReference type="Gene3D" id="1.10.10.10">
    <property type="entry name" value="Winged helix-like DNA-binding domain superfamily/Winged helix DNA-binding domain"/>
    <property type="match status" value="1"/>
</dbReference>
<dbReference type="CDD" id="cd07377">
    <property type="entry name" value="WHTH_GntR"/>
    <property type="match status" value="1"/>
</dbReference>
<evidence type="ECO:0000256" key="2">
    <source>
        <dbReference type="ARBA" id="ARBA00023125"/>
    </source>
</evidence>
<sequence length="219" mass="24825">MAEENRFEHISNRLRRAILRGDLAPGSPIKERDNAAEMGVSRTPMREAIRQLANEGLVVLRPARSPIVADPSWKEISDCMDLVRALELLSGELACAKATDEEIDKIASIQERMEASAGHVDEIDLFEIDMEFHVAIVRASHNIPLAETHRSLLSRLWRARFLGSRAGRNQDRVFAQHNAILAALRQRDATTFQAELRNHLSILKQQIRKFYQEVVVEDA</sequence>
<dbReference type="SUPFAM" id="SSF46785">
    <property type="entry name" value="Winged helix' DNA-binding domain"/>
    <property type="match status" value="1"/>
</dbReference>
<dbReference type="Pfam" id="PF00392">
    <property type="entry name" value="GntR"/>
    <property type="match status" value="1"/>
</dbReference>
<dbReference type="Pfam" id="PF07729">
    <property type="entry name" value="FCD"/>
    <property type="match status" value="1"/>
</dbReference>
<evidence type="ECO:0000259" key="4">
    <source>
        <dbReference type="PROSITE" id="PS50949"/>
    </source>
</evidence>
<dbReference type="OrthoDB" id="7620579at2"/>
<dbReference type="InterPro" id="IPR036390">
    <property type="entry name" value="WH_DNA-bd_sf"/>
</dbReference>
<dbReference type="InterPro" id="IPR008920">
    <property type="entry name" value="TF_FadR/GntR_C"/>
</dbReference>
<reference evidence="5 6" key="1">
    <citation type="submission" date="2017-05" db="EMBL/GenBank/DDBJ databases">
        <authorList>
            <person name="Song R."/>
            <person name="Chenine A.L."/>
            <person name="Ruprecht R.M."/>
        </authorList>
    </citation>
    <scope>NUCLEOTIDE SEQUENCE [LARGE SCALE GENOMIC DNA]</scope>
    <source>
        <strain evidence="5 6">CECT 8663</strain>
    </source>
</reference>
<dbReference type="SUPFAM" id="SSF48008">
    <property type="entry name" value="GntR ligand-binding domain-like"/>
    <property type="match status" value="1"/>
</dbReference>
<dbReference type="Gene3D" id="1.20.120.530">
    <property type="entry name" value="GntR ligand-binding domain-like"/>
    <property type="match status" value="1"/>
</dbReference>
<gene>
    <name evidence="5" type="primary">ydfH_7</name>
    <name evidence="5" type="ORF">PEV8663_03268</name>
</gene>
<dbReference type="Proteomes" id="UP000220836">
    <property type="component" value="Unassembled WGS sequence"/>
</dbReference>
<dbReference type="SMART" id="SM00895">
    <property type="entry name" value="FCD"/>
    <property type="match status" value="1"/>
</dbReference>
<protein>
    <submittedName>
        <fullName evidence="5">Putative HTH-type transcriptional regulator YdfH</fullName>
    </submittedName>
</protein>
<keyword evidence="3" id="KW-0804">Transcription</keyword>
<dbReference type="EMBL" id="FXYH01000013">
    <property type="protein sequence ID" value="SMX46400.1"/>
    <property type="molecule type" value="Genomic_DNA"/>
</dbReference>
<organism evidence="5 6">
    <name type="scientific">Pelagimonas varians</name>
    <dbReference type="NCBI Taxonomy" id="696760"/>
    <lineage>
        <taxon>Bacteria</taxon>
        <taxon>Pseudomonadati</taxon>
        <taxon>Pseudomonadota</taxon>
        <taxon>Alphaproteobacteria</taxon>
        <taxon>Rhodobacterales</taxon>
        <taxon>Roseobacteraceae</taxon>
        <taxon>Pelagimonas</taxon>
    </lineage>
</organism>
<dbReference type="GO" id="GO:0003700">
    <property type="term" value="F:DNA-binding transcription factor activity"/>
    <property type="evidence" value="ECO:0007669"/>
    <property type="project" value="InterPro"/>
</dbReference>
<dbReference type="AlphaFoldDB" id="A0A238KUS8"/>